<gene>
    <name evidence="1" type="ORF">dnm_052930</name>
</gene>
<keyword evidence="2" id="KW-1185">Reference proteome</keyword>
<evidence type="ECO:0000313" key="2">
    <source>
        <dbReference type="Proteomes" id="UP000663722"/>
    </source>
</evidence>
<reference evidence="1" key="1">
    <citation type="journal article" date="2021" name="Microb. Physiol.">
        <title>Proteogenomic Insights into the Physiology of Marine, Sulfate-Reducing, Filamentous Desulfonema limicola and Desulfonema magnum.</title>
        <authorList>
            <person name="Schnaars V."/>
            <person name="Wohlbrand L."/>
            <person name="Scheve S."/>
            <person name="Hinrichs C."/>
            <person name="Reinhardt R."/>
            <person name="Rabus R."/>
        </authorList>
    </citation>
    <scope>NUCLEOTIDE SEQUENCE</scope>
    <source>
        <strain evidence="1">4be13</strain>
    </source>
</reference>
<organism evidence="1 2">
    <name type="scientific">Desulfonema magnum</name>
    <dbReference type="NCBI Taxonomy" id="45655"/>
    <lineage>
        <taxon>Bacteria</taxon>
        <taxon>Pseudomonadati</taxon>
        <taxon>Thermodesulfobacteriota</taxon>
        <taxon>Desulfobacteria</taxon>
        <taxon>Desulfobacterales</taxon>
        <taxon>Desulfococcaceae</taxon>
        <taxon>Desulfonema</taxon>
    </lineage>
</organism>
<dbReference type="Proteomes" id="UP000663722">
    <property type="component" value="Chromosome"/>
</dbReference>
<dbReference type="EMBL" id="CP061800">
    <property type="protein sequence ID" value="QTA89243.1"/>
    <property type="molecule type" value="Genomic_DNA"/>
</dbReference>
<accession>A0A975BPG7</accession>
<dbReference type="AlphaFoldDB" id="A0A975BPG7"/>
<sequence>MRIDNFLILMDFADRLARMTAICALIHKVQGKRIRKGRG</sequence>
<dbReference type="KEGG" id="dmm:dnm_052930"/>
<name>A0A975BPG7_9BACT</name>
<protein>
    <submittedName>
        <fullName evidence="1">Uncharacterized protein</fullName>
    </submittedName>
</protein>
<evidence type="ECO:0000313" key="1">
    <source>
        <dbReference type="EMBL" id="QTA89243.1"/>
    </source>
</evidence>
<proteinExistence type="predicted"/>